<evidence type="ECO:0000256" key="1">
    <source>
        <dbReference type="ARBA" id="ARBA00010617"/>
    </source>
</evidence>
<dbReference type="InterPro" id="IPR001128">
    <property type="entry name" value="Cyt_P450"/>
</dbReference>
<dbReference type="Proteomes" id="UP001201262">
    <property type="component" value="Unassembled WGS sequence"/>
</dbReference>
<dbReference type="SUPFAM" id="SSF48264">
    <property type="entry name" value="Cytochrome P450"/>
    <property type="match status" value="1"/>
</dbReference>
<dbReference type="EMBL" id="JAJTJA010000005">
    <property type="protein sequence ID" value="KAH8698355.1"/>
    <property type="molecule type" value="Genomic_DNA"/>
</dbReference>
<protein>
    <submittedName>
        <fullName evidence="3">Cytochrome P450</fullName>
    </submittedName>
</protein>
<dbReference type="GeneID" id="70250499"/>
<feature type="region of interest" description="Disordered" evidence="2">
    <location>
        <begin position="103"/>
        <end position="125"/>
    </location>
</feature>
<keyword evidence="4" id="KW-1185">Reference proteome</keyword>
<reference evidence="3" key="1">
    <citation type="submission" date="2021-12" db="EMBL/GenBank/DDBJ databases">
        <title>Convergent genome expansion in fungi linked to evolution of root-endophyte symbiosis.</title>
        <authorList>
            <consortium name="DOE Joint Genome Institute"/>
            <person name="Ke Y.-H."/>
            <person name="Bonito G."/>
            <person name="Liao H.-L."/>
            <person name="Looney B."/>
            <person name="Rojas-Flechas A."/>
            <person name="Nash J."/>
            <person name="Hameed K."/>
            <person name="Schadt C."/>
            <person name="Martin F."/>
            <person name="Crous P.W."/>
            <person name="Miettinen O."/>
            <person name="Magnuson J.K."/>
            <person name="Labbe J."/>
            <person name="Jacobson D."/>
            <person name="Doktycz M.J."/>
            <person name="Veneault-Fourrey C."/>
            <person name="Kuo A."/>
            <person name="Mondo S."/>
            <person name="Calhoun S."/>
            <person name="Riley R."/>
            <person name="Ohm R."/>
            <person name="LaButti K."/>
            <person name="Andreopoulos B."/>
            <person name="Pangilinan J."/>
            <person name="Nolan M."/>
            <person name="Tritt A."/>
            <person name="Clum A."/>
            <person name="Lipzen A."/>
            <person name="Daum C."/>
            <person name="Barry K."/>
            <person name="Grigoriev I.V."/>
            <person name="Vilgalys R."/>
        </authorList>
    </citation>
    <scope>NUCLEOTIDE SEQUENCE</scope>
    <source>
        <strain evidence="3">PMI_201</strain>
    </source>
</reference>
<dbReference type="AlphaFoldDB" id="A0AAD4Q1C7"/>
<dbReference type="GO" id="GO:0005506">
    <property type="term" value="F:iron ion binding"/>
    <property type="evidence" value="ECO:0007669"/>
    <property type="project" value="InterPro"/>
</dbReference>
<evidence type="ECO:0000313" key="4">
    <source>
        <dbReference type="Proteomes" id="UP001201262"/>
    </source>
</evidence>
<dbReference type="GO" id="GO:0020037">
    <property type="term" value="F:heme binding"/>
    <property type="evidence" value="ECO:0007669"/>
    <property type="project" value="InterPro"/>
</dbReference>
<proteinExistence type="inferred from homology"/>
<dbReference type="GO" id="GO:0016705">
    <property type="term" value="F:oxidoreductase activity, acting on paired donors, with incorporation or reduction of molecular oxygen"/>
    <property type="evidence" value="ECO:0007669"/>
    <property type="project" value="InterPro"/>
</dbReference>
<accession>A0AAD4Q1C7</accession>
<evidence type="ECO:0000313" key="3">
    <source>
        <dbReference type="EMBL" id="KAH8698355.1"/>
    </source>
</evidence>
<dbReference type="InterPro" id="IPR036396">
    <property type="entry name" value="Cyt_P450_sf"/>
</dbReference>
<organism evidence="3 4">
    <name type="scientific">Talaromyces proteolyticus</name>
    <dbReference type="NCBI Taxonomy" id="1131652"/>
    <lineage>
        <taxon>Eukaryota</taxon>
        <taxon>Fungi</taxon>
        <taxon>Dikarya</taxon>
        <taxon>Ascomycota</taxon>
        <taxon>Pezizomycotina</taxon>
        <taxon>Eurotiomycetes</taxon>
        <taxon>Eurotiomycetidae</taxon>
        <taxon>Eurotiales</taxon>
        <taxon>Trichocomaceae</taxon>
        <taxon>Talaromyces</taxon>
        <taxon>Talaromyces sect. Bacilispori</taxon>
    </lineage>
</organism>
<dbReference type="Gene3D" id="1.10.630.10">
    <property type="entry name" value="Cytochrome P450"/>
    <property type="match status" value="1"/>
</dbReference>
<evidence type="ECO:0000256" key="2">
    <source>
        <dbReference type="SAM" id="MobiDB-lite"/>
    </source>
</evidence>
<dbReference type="PANTHER" id="PTHR24305:SF166">
    <property type="entry name" value="CYTOCHROME P450 12A4, MITOCHONDRIAL-RELATED"/>
    <property type="match status" value="1"/>
</dbReference>
<comment type="caution">
    <text evidence="3">The sequence shown here is derived from an EMBL/GenBank/DDBJ whole genome shotgun (WGS) entry which is preliminary data.</text>
</comment>
<dbReference type="GO" id="GO:0004497">
    <property type="term" value="F:monooxygenase activity"/>
    <property type="evidence" value="ECO:0007669"/>
    <property type="project" value="InterPro"/>
</dbReference>
<gene>
    <name evidence="3" type="ORF">BGW36DRAFT_426067</name>
</gene>
<dbReference type="PANTHER" id="PTHR24305">
    <property type="entry name" value="CYTOCHROME P450"/>
    <property type="match status" value="1"/>
</dbReference>
<name>A0AAD4Q1C7_9EURO</name>
<comment type="similarity">
    <text evidence="1">Belongs to the cytochrome P450 family.</text>
</comment>
<dbReference type="InterPro" id="IPR050121">
    <property type="entry name" value="Cytochrome_P450_monoxygenase"/>
</dbReference>
<dbReference type="RefSeq" id="XP_046072819.1">
    <property type="nucleotide sequence ID" value="XM_046220212.1"/>
</dbReference>
<dbReference type="Pfam" id="PF00067">
    <property type="entry name" value="p450"/>
    <property type="match status" value="1"/>
</dbReference>
<sequence length="125" mass="14057">MVPDKQGLRDETLTLISAGNGNTGIPNTVTLLYIVYNQEIQDRLLAQLKTVMLRPDSHVNYSKLEQLPYLTEVIKKGLRYSSPADSRTPRLVLPRGVHLPDSRFIPEGDSRVNGNLPHPLQRDTL</sequence>